<proteinExistence type="predicted"/>
<dbReference type="Pfam" id="PF01339">
    <property type="entry name" value="CheB_methylest"/>
    <property type="match status" value="1"/>
</dbReference>
<dbReference type="AlphaFoldDB" id="A0A7L5DVV2"/>
<gene>
    <name evidence="6" type="ORF">HH216_24880</name>
</gene>
<dbReference type="PIRSF" id="PIRSF036461">
    <property type="entry name" value="Chmtx_methlestr"/>
    <property type="match status" value="1"/>
</dbReference>
<dbReference type="PANTHER" id="PTHR42872:SF6">
    <property type="entry name" value="PROTEIN-GLUTAMATE METHYLESTERASE_PROTEIN-GLUTAMINE GLUTAMINASE"/>
    <property type="match status" value="1"/>
</dbReference>
<sequence length="365" mass="39982">MEKRNIIVMGASAGGIEAFQHFIACLPTDLDAAIFIVWHMAPTVHGILPQLLSRFTAIPAAHAYDNEPVQTNRIYVAPPDHHMLVENGHIRITHGPKENRFRPAIDPLFRSAAYAYGNRVIGVLLSGALDDGTAGLWAIKHRGGLALVQDPQEALVAAMPENAIRQVAIDYVLPVAQLATQLVQLVGEDVSETPQVSMEENQKIKTEIRIAADETALGLNLSEYGQPTRYACPECHGVLTQIKEGPLARFRCHTGHAYSVDTLLAAITEQIEDNLYGAVRGVDESVILLNRLGDKLADANQPKQAGTYFQKAQEALRRGEIIRQAIRSHEPLSLDSLAHQATGTTSDDRFQELHPANTPLITRPM</sequence>
<dbReference type="EC" id="3.1.1.61" evidence="2"/>
<evidence type="ECO:0000256" key="1">
    <source>
        <dbReference type="ARBA" id="ARBA00022801"/>
    </source>
</evidence>
<keyword evidence="7" id="KW-1185">Reference proteome</keyword>
<dbReference type="InterPro" id="IPR011247">
    <property type="entry name" value="Chemotax_prot-Glu_Me-esterase"/>
</dbReference>
<dbReference type="GO" id="GO:0005737">
    <property type="term" value="C:cytoplasm"/>
    <property type="evidence" value="ECO:0007669"/>
    <property type="project" value="InterPro"/>
</dbReference>
<accession>A0A7L5DVV2</accession>
<dbReference type="KEGG" id="srho:HH216_24880"/>
<evidence type="ECO:0000256" key="3">
    <source>
        <dbReference type="ARBA" id="ARBA00048267"/>
    </source>
</evidence>
<comment type="catalytic activity">
    <reaction evidence="3">
        <text>[protein]-L-glutamate 5-O-methyl ester + H2O = L-glutamyl-[protein] + methanol + H(+)</text>
        <dbReference type="Rhea" id="RHEA:23236"/>
        <dbReference type="Rhea" id="RHEA-COMP:10208"/>
        <dbReference type="Rhea" id="RHEA-COMP:10311"/>
        <dbReference type="ChEBI" id="CHEBI:15377"/>
        <dbReference type="ChEBI" id="CHEBI:15378"/>
        <dbReference type="ChEBI" id="CHEBI:17790"/>
        <dbReference type="ChEBI" id="CHEBI:29973"/>
        <dbReference type="ChEBI" id="CHEBI:82795"/>
        <dbReference type="EC" id="3.1.1.61"/>
    </reaction>
</comment>
<dbReference type="PANTHER" id="PTHR42872">
    <property type="entry name" value="PROTEIN-GLUTAMATE METHYLESTERASE/PROTEIN-GLUTAMINE GLUTAMINASE"/>
    <property type="match status" value="1"/>
</dbReference>
<dbReference type="PROSITE" id="PS50122">
    <property type="entry name" value="CHEB"/>
    <property type="match status" value="1"/>
</dbReference>
<dbReference type="Gene3D" id="3.40.50.180">
    <property type="entry name" value="Methylesterase CheB, C-terminal domain"/>
    <property type="match status" value="1"/>
</dbReference>
<name>A0A7L5DVV2_9BACT</name>
<feature type="domain" description="CheB-type methylesterase" evidence="5">
    <location>
        <begin position="1"/>
        <end position="189"/>
    </location>
</feature>
<dbReference type="EMBL" id="CP051678">
    <property type="protein sequence ID" value="QJD81591.1"/>
    <property type="molecule type" value="Genomic_DNA"/>
</dbReference>
<protein>
    <recommendedName>
        <fullName evidence="2">protein-glutamate methylesterase</fullName>
        <ecNumber evidence="2">3.1.1.61</ecNumber>
    </recommendedName>
</protein>
<keyword evidence="1 4" id="KW-0378">Hydrolase</keyword>
<organism evidence="6 7">
    <name type="scientific">Spirosoma rhododendri</name>
    <dbReference type="NCBI Taxonomy" id="2728024"/>
    <lineage>
        <taxon>Bacteria</taxon>
        <taxon>Pseudomonadati</taxon>
        <taxon>Bacteroidota</taxon>
        <taxon>Cytophagia</taxon>
        <taxon>Cytophagales</taxon>
        <taxon>Cytophagaceae</taxon>
        <taxon>Spirosoma</taxon>
    </lineage>
</organism>
<evidence type="ECO:0000313" key="6">
    <source>
        <dbReference type="EMBL" id="QJD81591.1"/>
    </source>
</evidence>
<feature type="active site" evidence="4">
    <location>
        <position position="12"/>
    </location>
</feature>
<dbReference type="CDD" id="cd16433">
    <property type="entry name" value="CheB"/>
    <property type="match status" value="1"/>
</dbReference>
<feature type="active site" evidence="4">
    <location>
        <position position="39"/>
    </location>
</feature>
<reference evidence="6 7" key="1">
    <citation type="submission" date="2020-04" db="EMBL/GenBank/DDBJ databases">
        <title>Genome sequencing of novel species.</title>
        <authorList>
            <person name="Heo J."/>
            <person name="Kim S.-J."/>
            <person name="Kim J.-S."/>
            <person name="Hong S.-B."/>
            <person name="Kwon S.-W."/>
        </authorList>
    </citation>
    <scope>NUCLEOTIDE SEQUENCE [LARGE SCALE GENOMIC DNA]</scope>
    <source>
        <strain evidence="6 7">CJU-R4</strain>
        <plasmid evidence="6 7">unnamed1</plasmid>
    </source>
</reference>
<dbReference type="InterPro" id="IPR035909">
    <property type="entry name" value="CheB_C"/>
</dbReference>
<evidence type="ECO:0000256" key="2">
    <source>
        <dbReference type="ARBA" id="ARBA00039140"/>
    </source>
</evidence>
<dbReference type="GO" id="GO:0000156">
    <property type="term" value="F:phosphorelay response regulator activity"/>
    <property type="evidence" value="ECO:0007669"/>
    <property type="project" value="InterPro"/>
</dbReference>
<feature type="active site" evidence="4">
    <location>
        <position position="131"/>
    </location>
</feature>
<dbReference type="Proteomes" id="UP000501128">
    <property type="component" value="Plasmid unnamed1"/>
</dbReference>
<keyword evidence="4" id="KW-0145">Chemotaxis</keyword>
<evidence type="ECO:0000259" key="5">
    <source>
        <dbReference type="PROSITE" id="PS50122"/>
    </source>
</evidence>
<dbReference type="InterPro" id="IPR000673">
    <property type="entry name" value="Sig_transdc_resp-reg_Me-estase"/>
</dbReference>
<evidence type="ECO:0000313" key="7">
    <source>
        <dbReference type="Proteomes" id="UP000501128"/>
    </source>
</evidence>
<dbReference type="GO" id="GO:0008984">
    <property type="term" value="F:protein-glutamate methylesterase activity"/>
    <property type="evidence" value="ECO:0007669"/>
    <property type="project" value="UniProtKB-EC"/>
</dbReference>
<dbReference type="GO" id="GO:0006935">
    <property type="term" value="P:chemotaxis"/>
    <property type="evidence" value="ECO:0007669"/>
    <property type="project" value="UniProtKB-UniRule"/>
</dbReference>
<dbReference type="SUPFAM" id="SSF52738">
    <property type="entry name" value="Methylesterase CheB, C-terminal domain"/>
    <property type="match status" value="1"/>
</dbReference>
<dbReference type="RefSeq" id="WP_169553609.1">
    <property type="nucleotide sequence ID" value="NZ_CP051678.1"/>
</dbReference>
<evidence type="ECO:0000256" key="4">
    <source>
        <dbReference type="PROSITE-ProRule" id="PRU00050"/>
    </source>
</evidence>
<geneLocation type="plasmid" evidence="6 7">
    <name>unnamed1</name>
</geneLocation>
<keyword evidence="6" id="KW-0614">Plasmid</keyword>